<dbReference type="RefSeq" id="XP_013383407.1">
    <property type="nucleotide sequence ID" value="XM_013527953.1"/>
</dbReference>
<gene>
    <name evidence="2" type="primary">LOC106153843</name>
</gene>
<organism evidence="1 2">
    <name type="scientific">Lingula anatina</name>
    <name type="common">Brachiopod</name>
    <name type="synonym">Lingula unguis</name>
    <dbReference type="NCBI Taxonomy" id="7574"/>
    <lineage>
        <taxon>Eukaryota</taxon>
        <taxon>Metazoa</taxon>
        <taxon>Spiralia</taxon>
        <taxon>Lophotrochozoa</taxon>
        <taxon>Brachiopoda</taxon>
        <taxon>Linguliformea</taxon>
        <taxon>Lingulata</taxon>
        <taxon>Lingulida</taxon>
        <taxon>Linguloidea</taxon>
        <taxon>Lingulidae</taxon>
        <taxon>Lingula</taxon>
    </lineage>
</organism>
<reference evidence="2" key="1">
    <citation type="submission" date="2025-08" db="UniProtKB">
        <authorList>
            <consortium name="RefSeq"/>
        </authorList>
    </citation>
    <scope>IDENTIFICATION</scope>
    <source>
        <tissue evidence="2">Gonads</tissue>
    </source>
</reference>
<dbReference type="KEGG" id="lak:106153843"/>
<dbReference type="GeneID" id="106153843"/>
<protein>
    <submittedName>
        <fullName evidence="2">Uncharacterized protein LOC106153843</fullName>
    </submittedName>
</protein>
<evidence type="ECO:0000313" key="1">
    <source>
        <dbReference type="Proteomes" id="UP000085678"/>
    </source>
</evidence>
<dbReference type="AlphaFoldDB" id="A0A1S3HBK5"/>
<dbReference type="InParanoid" id="A0A1S3HBK5"/>
<accession>A0A1S3HBK5</accession>
<sequence length="245" mass="27523">MRYLLTDIMDRQLIPLAVAILLVSFGPGTMVDGVLTPKEIDYKLAPYAGNTSHVPVPGQYSPYIRNSTCWGRGDVRYRTFDGLKFLYNTPTDRLGIMVMPWVDLPWWVVTTQEFFNGGPKTRIDEVYVKCSGQYFRAVLGPTVALWYWFMGWWFPIPLPPVILAGGAVTVDFFAPRGYVIHCHAVPMTVYVALHSVWITMTPLHSAADLGVRGICGDYNGFPQNDFSDLGPLVLPPWKPLLIPPL</sequence>
<keyword evidence="1" id="KW-1185">Reference proteome</keyword>
<name>A0A1S3HBK5_LINAN</name>
<evidence type="ECO:0000313" key="2">
    <source>
        <dbReference type="RefSeq" id="XP_013383407.1"/>
    </source>
</evidence>
<dbReference type="Proteomes" id="UP000085678">
    <property type="component" value="Unplaced"/>
</dbReference>
<proteinExistence type="predicted"/>